<dbReference type="GO" id="GO:0050071">
    <property type="term" value="F:phosphatidylglycerol lysyltransferase activity"/>
    <property type="evidence" value="ECO:0007669"/>
    <property type="project" value="UniProtKB-EC"/>
</dbReference>
<reference evidence="7 8" key="1">
    <citation type="journal article" date="2013" name="PLoS ONE">
        <title>Cultivation and Complete Genome Sequencing of Gloeobacter kilaueensis sp. nov., from a Lava Cave in Kilauea Caldera, Hawai'i.</title>
        <authorList>
            <person name="Saw J.H."/>
            <person name="Schatz M."/>
            <person name="Brown M.V."/>
            <person name="Kunkel D.D."/>
            <person name="Foster J.S."/>
            <person name="Shick H."/>
            <person name="Christensen S."/>
            <person name="Hou S."/>
            <person name="Wan X."/>
            <person name="Donachie S.P."/>
        </authorList>
    </citation>
    <scope>NUCLEOTIDE SEQUENCE [LARGE SCALE GENOMIC DNA]</scope>
    <source>
        <strain evidence="8">JS</strain>
    </source>
</reference>
<dbReference type="PATRIC" id="fig|1183438.3.peg.1308"/>
<evidence type="ECO:0000313" key="7">
    <source>
        <dbReference type="EMBL" id="AGY57574.1"/>
    </source>
</evidence>
<dbReference type="RefSeq" id="WP_023172667.1">
    <property type="nucleotide sequence ID" value="NC_022600.1"/>
</dbReference>
<dbReference type="STRING" id="1183438.GKIL_1328"/>
<evidence type="ECO:0000256" key="4">
    <source>
        <dbReference type="ARBA" id="ARBA00022989"/>
    </source>
</evidence>
<keyword evidence="8" id="KW-1185">Reference proteome</keyword>
<evidence type="ECO:0000256" key="3">
    <source>
        <dbReference type="ARBA" id="ARBA00022692"/>
    </source>
</evidence>
<feature type="domain" description="Phosphatidylglycerol lysyltransferase C-terminal" evidence="6">
    <location>
        <begin position="15"/>
        <end position="314"/>
    </location>
</feature>
<dbReference type="EC" id="2.3.2.3" evidence="7"/>
<sequence>MVALTAVGSCEPLPALLKEHGRNTTSYLMLEPDKQIFWSAAGDAAIAYLRAGSVAVVQGEPLCADEQLESVIAEFEAFCRRTRLRPLFFEVSEWTLPAFASRGYRFLKTGEEPFIELDTFTLAGNRMANVRSSASTARRRGVSVRLHDPLAPGSAWTNARLQEISDEWLAERGALRELSFTLGTLSLANPGERRYFVAEQEGRAIAFLTFAPIYSRSGMYLDLMRRAADCPPGTMDLLLSEAFVQLAALGYERATMGMAPLANIEQAAWAQDARLVKLLCYAREHGAALYNFEALRRFKQKFCPQRWESKYLAYRRLGWAELNALCWALEGAGLPALLQQAAAGHDWWRRGGQWAASIAAAALGLLGISG</sequence>
<keyword evidence="7" id="KW-0808">Transferase</keyword>
<keyword evidence="5" id="KW-0472">Membrane</keyword>
<dbReference type="AlphaFoldDB" id="U5QIW8"/>
<evidence type="ECO:0000256" key="1">
    <source>
        <dbReference type="ARBA" id="ARBA00004651"/>
    </source>
</evidence>
<keyword evidence="7" id="KW-0436">Ligase</keyword>
<name>U5QIW8_GLOK1</name>
<comment type="subcellular location">
    <subcellularLocation>
        <location evidence="1">Cell membrane</location>
        <topology evidence="1">Multi-pass membrane protein</topology>
    </subcellularLocation>
</comment>
<dbReference type="KEGG" id="glj:GKIL_1328"/>
<organism evidence="7 8">
    <name type="scientific">Gloeobacter kilaueensis (strain ATCC BAA-2537 / CCAP 1431/1 / ULC 316 / JS1)</name>
    <dbReference type="NCBI Taxonomy" id="1183438"/>
    <lineage>
        <taxon>Bacteria</taxon>
        <taxon>Bacillati</taxon>
        <taxon>Cyanobacteriota</taxon>
        <taxon>Cyanophyceae</taxon>
        <taxon>Gloeobacterales</taxon>
        <taxon>Gloeobacteraceae</taxon>
        <taxon>Gloeobacter</taxon>
    </lineage>
</organism>
<evidence type="ECO:0000313" key="8">
    <source>
        <dbReference type="Proteomes" id="UP000017396"/>
    </source>
</evidence>
<keyword evidence="7" id="KW-0012">Acyltransferase</keyword>
<dbReference type="PANTHER" id="PTHR34697:SF2">
    <property type="entry name" value="PHOSPHATIDYLGLYCEROL LYSYLTRANSFERASE"/>
    <property type="match status" value="1"/>
</dbReference>
<dbReference type="InterPro" id="IPR024320">
    <property type="entry name" value="LPG_synthase_C"/>
</dbReference>
<gene>
    <name evidence="7" type="primary">mprF</name>
    <name evidence="7" type="ORF">GKIL_1328</name>
</gene>
<keyword evidence="2" id="KW-1003">Cell membrane</keyword>
<keyword evidence="7" id="KW-0030">Aminoacyl-tRNA synthetase</keyword>
<dbReference type="Proteomes" id="UP000017396">
    <property type="component" value="Chromosome"/>
</dbReference>
<keyword evidence="4" id="KW-1133">Transmembrane helix</keyword>
<evidence type="ECO:0000256" key="5">
    <source>
        <dbReference type="ARBA" id="ARBA00023136"/>
    </source>
</evidence>
<dbReference type="InterPro" id="IPR051211">
    <property type="entry name" value="PG_lysyltransferase"/>
</dbReference>
<accession>U5QIW8</accession>
<dbReference type="GO" id="GO:0005886">
    <property type="term" value="C:plasma membrane"/>
    <property type="evidence" value="ECO:0007669"/>
    <property type="project" value="UniProtKB-SubCell"/>
</dbReference>
<proteinExistence type="predicted"/>
<dbReference type="PANTHER" id="PTHR34697">
    <property type="entry name" value="PHOSPHATIDYLGLYCEROL LYSYLTRANSFERASE"/>
    <property type="match status" value="1"/>
</dbReference>
<dbReference type="GO" id="GO:0055091">
    <property type="term" value="P:phospholipid homeostasis"/>
    <property type="evidence" value="ECO:0007669"/>
    <property type="project" value="TreeGrafter"/>
</dbReference>
<evidence type="ECO:0000259" key="6">
    <source>
        <dbReference type="Pfam" id="PF09924"/>
    </source>
</evidence>
<dbReference type="Pfam" id="PF09924">
    <property type="entry name" value="LPG_synthase_C"/>
    <property type="match status" value="1"/>
</dbReference>
<protein>
    <submittedName>
        <fullName evidence="7">Lysyl-tRNA synthetase</fullName>
        <ecNumber evidence="7">2.3.2.3</ecNumber>
    </submittedName>
</protein>
<dbReference type="GO" id="GO:0004812">
    <property type="term" value="F:aminoacyl-tRNA ligase activity"/>
    <property type="evidence" value="ECO:0007669"/>
    <property type="project" value="UniProtKB-KW"/>
</dbReference>
<dbReference type="EMBL" id="CP003587">
    <property type="protein sequence ID" value="AGY57574.1"/>
    <property type="molecule type" value="Genomic_DNA"/>
</dbReference>
<dbReference type="eggNOG" id="COG2898">
    <property type="taxonomic scope" value="Bacteria"/>
</dbReference>
<evidence type="ECO:0000256" key="2">
    <source>
        <dbReference type="ARBA" id="ARBA00022475"/>
    </source>
</evidence>
<dbReference type="InterPro" id="IPR016181">
    <property type="entry name" value="Acyl_CoA_acyltransferase"/>
</dbReference>
<dbReference type="SUPFAM" id="SSF55729">
    <property type="entry name" value="Acyl-CoA N-acyltransferases (Nat)"/>
    <property type="match status" value="1"/>
</dbReference>
<dbReference type="OrthoDB" id="145485at2"/>
<keyword evidence="3" id="KW-0812">Transmembrane</keyword>
<dbReference type="HOGENOM" id="CLU_062993_0_0_3"/>